<sequence>MKVVIRINNQHNFHVTVPDNATVEDLKIASLVALPPKSGLNSHTAKLWYSGKKLEFSTLLSSYGITAVSDSTVYLTDDSQVESNCAITDNDVADLTIVQQHIKKTRSKSKSKNRCSFGTCHASALRLTGECQFCKGKFCSKHRLLEKHNCKGLKICKNKCFERNALKLRNEQTVTSKV</sequence>
<dbReference type="Proteomes" id="UP000662931">
    <property type="component" value="Chromosome 2"/>
</dbReference>
<dbReference type="Gene3D" id="3.10.20.90">
    <property type="entry name" value="Phosphatidylinositol 3-kinase Catalytic Subunit, Chain A, domain 1"/>
    <property type="match status" value="1"/>
</dbReference>
<dbReference type="GeneID" id="62195553"/>
<feature type="domain" description="Ubiquitin-like" evidence="5">
    <location>
        <begin position="1"/>
        <end position="65"/>
    </location>
</feature>
<proteinExistence type="predicted"/>
<evidence type="ECO:0000256" key="3">
    <source>
        <dbReference type="ARBA" id="ARBA00022833"/>
    </source>
</evidence>
<evidence type="ECO:0000256" key="2">
    <source>
        <dbReference type="ARBA" id="ARBA00022771"/>
    </source>
</evidence>
<dbReference type="AlphaFoldDB" id="A0A875S077"/>
<dbReference type="KEGG" id="bnn:FOA43_002152"/>
<dbReference type="InterPro" id="IPR000626">
    <property type="entry name" value="Ubiquitin-like_dom"/>
</dbReference>
<dbReference type="InterPro" id="IPR000058">
    <property type="entry name" value="Znf_AN1"/>
</dbReference>
<accession>A0A875S077</accession>
<protein>
    <submittedName>
        <fullName evidence="7">Uncharacterized protein</fullName>
    </submittedName>
</protein>
<dbReference type="SUPFAM" id="SSF118310">
    <property type="entry name" value="AN1-like Zinc finger"/>
    <property type="match status" value="1"/>
</dbReference>
<keyword evidence="8" id="KW-1185">Reference proteome</keyword>
<dbReference type="Gene3D" id="4.10.1110.10">
    <property type="entry name" value="AN1-like Zinc finger"/>
    <property type="match status" value="1"/>
</dbReference>
<dbReference type="CDD" id="cd17039">
    <property type="entry name" value="Ubl_ubiquitin_like"/>
    <property type="match status" value="1"/>
</dbReference>
<organism evidence="7 8">
    <name type="scientific">Eeniella nana</name>
    <name type="common">Yeast</name>
    <name type="synonym">Brettanomyces nanus</name>
    <dbReference type="NCBI Taxonomy" id="13502"/>
    <lineage>
        <taxon>Eukaryota</taxon>
        <taxon>Fungi</taxon>
        <taxon>Dikarya</taxon>
        <taxon>Ascomycota</taxon>
        <taxon>Saccharomycotina</taxon>
        <taxon>Pichiomycetes</taxon>
        <taxon>Pichiales</taxon>
        <taxon>Pichiaceae</taxon>
        <taxon>Brettanomyces</taxon>
    </lineage>
</organism>
<evidence type="ECO:0000256" key="1">
    <source>
        <dbReference type="ARBA" id="ARBA00022723"/>
    </source>
</evidence>
<dbReference type="OrthoDB" id="428577at2759"/>
<evidence type="ECO:0000313" key="7">
    <source>
        <dbReference type="EMBL" id="QPG74816.1"/>
    </source>
</evidence>
<dbReference type="PROSITE" id="PS50053">
    <property type="entry name" value="UBIQUITIN_2"/>
    <property type="match status" value="1"/>
</dbReference>
<feature type="domain" description="AN1-type" evidence="6">
    <location>
        <begin position="109"/>
        <end position="158"/>
    </location>
</feature>
<dbReference type="InterPro" id="IPR029071">
    <property type="entry name" value="Ubiquitin-like_domsf"/>
</dbReference>
<dbReference type="EMBL" id="CP064813">
    <property type="protein sequence ID" value="QPG74816.1"/>
    <property type="molecule type" value="Genomic_DNA"/>
</dbReference>
<keyword evidence="3" id="KW-0862">Zinc</keyword>
<dbReference type="Pfam" id="PF01428">
    <property type="entry name" value="zf-AN1"/>
    <property type="match status" value="1"/>
</dbReference>
<evidence type="ECO:0000259" key="6">
    <source>
        <dbReference type="PROSITE" id="PS51039"/>
    </source>
</evidence>
<dbReference type="SMART" id="SM00154">
    <property type="entry name" value="ZnF_AN1"/>
    <property type="match status" value="1"/>
</dbReference>
<gene>
    <name evidence="7" type="ORF">FOA43_002152</name>
</gene>
<keyword evidence="2 4" id="KW-0863">Zinc-finger</keyword>
<evidence type="ECO:0000313" key="8">
    <source>
        <dbReference type="Proteomes" id="UP000662931"/>
    </source>
</evidence>
<evidence type="ECO:0000259" key="5">
    <source>
        <dbReference type="PROSITE" id="PS50053"/>
    </source>
</evidence>
<name>A0A875S077_EENNA</name>
<dbReference type="InterPro" id="IPR035896">
    <property type="entry name" value="AN1-like_Znf"/>
</dbReference>
<reference evidence="7" key="1">
    <citation type="submission" date="2020-10" db="EMBL/GenBank/DDBJ databases">
        <authorList>
            <person name="Roach M.J.R."/>
        </authorList>
    </citation>
    <scope>NUCLEOTIDE SEQUENCE</scope>
    <source>
        <strain evidence="7">CBS 1945</strain>
    </source>
</reference>
<dbReference type="GO" id="GO:0008270">
    <property type="term" value="F:zinc ion binding"/>
    <property type="evidence" value="ECO:0007669"/>
    <property type="project" value="UniProtKB-KW"/>
</dbReference>
<dbReference type="SUPFAM" id="SSF54236">
    <property type="entry name" value="Ubiquitin-like"/>
    <property type="match status" value="1"/>
</dbReference>
<dbReference type="PROSITE" id="PS51039">
    <property type="entry name" value="ZF_AN1"/>
    <property type="match status" value="1"/>
</dbReference>
<dbReference type="RefSeq" id="XP_038778381.1">
    <property type="nucleotide sequence ID" value="XM_038922453.1"/>
</dbReference>
<evidence type="ECO:0000256" key="4">
    <source>
        <dbReference type="PROSITE-ProRule" id="PRU00449"/>
    </source>
</evidence>
<keyword evidence="1" id="KW-0479">Metal-binding</keyword>